<reference evidence="14 15" key="1">
    <citation type="journal article" date="2021" name="Sci. Rep.">
        <title>Chromosome anchoring in Senegalese sole (Solea senegalensis) reveals sex-associated markers and genome rearrangements in flatfish.</title>
        <authorList>
            <person name="Guerrero-Cozar I."/>
            <person name="Gomez-Garrido J."/>
            <person name="Berbel C."/>
            <person name="Martinez-Blanch J.F."/>
            <person name="Alioto T."/>
            <person name="Claros M.G."/>
            <person name="Gagnaire P.A."/>
            <person name="Manchado M."/>
        </authorList>
    </citation>
    <scope>NUCLEOTIDE SEQUENCE [LARGE SCALE GENOMIC DNA]</scope>
    <source>
        <strain evidence="14">Sse05_10M</strain>
    </source>
</reference>
<dbReference type="InterPro" id="IPR003006">
    <property type="entry name" value="Ig/MHC_CS"/>
</dbReference>
<feature type="compositionally biased region" description="Acidic residues" evidence="11">
    <location>
        <begin position="341"/>
        <end position="360"/>
    </location>
</feature>
<comment type="similarity">
    <text evidence="3">Belongs to the CTC1 family.</text>
</comment>
<evidence type="ECO:0000256" key="2">
    <source>
        <dbReference type="ARBA" id="ARBA00004574"/>
    </source>
</evidence>
<dbReference type="InterPro" id="IPR007110">
    <property type="entry name" value="Ig-like_dom"/>
</dbReference>
<dbReference type="GO" id="GO:0010833">
    <property type="term" value="P:telomere maintenance via telomere lengthening"/>
    <property type="evidence" value="ECO:0007669"/>
    <property type="project" value="TreeGrafter"/>
</dbReference>
<feature type="transmembrane region" description="Helical" evidence="12">
    <location>
        <begin position="1434"/>
        <end position="1457"/>
    </location>
</feature>
<dbReference type="GO" id="GO:0003697">
    <property type="term" value="F:single-stranded DNA binding"/>
    <property type="evidence" value="ECO:0007669"/>
    <property type="project" value="InterPro"/>
</dbReference>
<dbReference type="GO" id="GO:0019882">
    <property type="term" value="P:antigen processing and presentation"/>
    <property type="evidence" value="ECO:0007669"/>
    <property type="project" value="InterPro"/>
</dbReference>
<feature type="region of interest" description="Disordered" evidence="11">
    <location>
        <begin position="740"/>
        <end position="778"/>
    </location>
</feature>
<evidence type="ECO:0000256" key="3">
    <source>
        <dbReference type="ARBA" id="ARBA00006332"/>
    </source>
</evidence>
<evidence type="ECO:0000256" key="10">
    <source>
        <dbReference type="ARBA" id="ARBA00023319"/>
    </source>
</evidence>
<sequence>MAARRATQMEQLFLEQVKPASDAEAPWLKHVFSFVKLQVCPLLSGPSPSADDDSLTGVCVSLSVCVVKTLRDTSVTHTLPVSYRLVSISELVSRQHLACVSCLSWNTNQQRVWAGEAELSLPGNKALPRVNLLLIGCLKEGRGGEWSLVDNSGSVRCEFLSPSPHWLDRFVFLSHWNYIPHDALGHEGVGGYVEAIGSPVLLYPGPEQGLAAGAGGGAELRGMGVKEVAGLLHSRVRGQRFSVFGQVTSVCPLLVVAGTTFFCFTLTEGKHSVPVLVKDSSRLWWSQCVCVGQSVCVSALRVCVLRGWRGNNILCVTEQSEIHTDNYTAAHTQSKSQADTPPDDGDDEEDAVADEDNCEEAEPRKDVLLSGVRLKQARIISYQGMVTEVVSEGAGLYVLDRKVGLCLAYQPTLRRKLRAGDCVELHNVHFLYRPCPDFPPSMLCTCLRSSVRVTSFSRVGGAQPHPACPGDGVLPRLLLEKNMGVSEYLWTCHLSSRLSCSLVPSMLQNQCVCVLSWKLMEFVWRRGRGRRDIYSEMLDEPHTCPLSQYTVHHAVHQYVSVSELVHSLESHCWSSVSLSSLLPSGGSSLTRSEINMRLAWSCKTETSDLEDGCETGSTHRQRPLMLVGVLELPSQTSEHKHTLQLRDGTAAVTCVVTETTGEEEAGQRAAFNTAWIGCLVCVHQFTMVTERFLHSDFPSYQHLDQDQFITDKHCRVYLQFSLNRLHILSPSVAMETHLRQRRAESGDDVTVRKQLAKERKRQRSEEEPEVSASSVAMTTGPGGGVCRACVSMVFRVEQKEGVAWRNVGVGVDEQGEGLMLYFTARAAVIGPVVSWGWDPKNSPMMERESGSATEQKVVLVFSGVSTRWFPLLHSGCFYRLIAINTQDTSILIGCGVTGRSGVELHADTTLQVQADWRFHTLTRPLLLHTCREVVSPTVLSVSEVFDCSSELVCFQGLLSDRISLNNRTADSGHTNKASGVRLTICDQSGRSLQVYMDLSNTPYPPGLLPGNTLLLSALQRKLSRSGGVYCRYLPVSSVTVVSLGDKRLAQAPPAPTMHLGLWTLNKEQRFTEAQVKGHAVCFLFLQLQWSCSLCGSLYTQSCCSSQCRSTSSVFESKAKLVIDDGTGEAHVWFSGALVRPLLGLADSQWEGLQRALRVRGHIRVYPRGRSLVCDTDADDSLFNFLVCLCSSDVVCRPLSLTCRKNNNQRTEVSVSELSTDCGDLMMIMMKLSLLVLSCVFSVSAEGFHKDLAINGCSDTDGEFMYALDGEEVWYADFINRRGVEPQPSFVDHMSYEEGAYESAVANQQICRSNLKNSDIGMKDIADENDPPSSPMIYSRDAVEVGEKNTLICHVTGFYPAPVKVYWTKNNQNVTTGVSINIPFPNDDGSFRQTSRLEFIPQPGDIYSCSVEHPALREPLTRTWDVEVHQPSVGPAVFCGVGLTLGLLGVAAGTFFLIKGNECR</sequence>
<dbReference type="PANTHER" id="PTHR14865:SF2">
    <property type="entry name" value="CST COMPLEX SUBUNIT CTC1"/>
    <property type="match status" value="1"/>
</dbReference>
<dbReference type="InterPro" id="IPR001003">
    <property type="entry name" value="MHC_II_a_N"/>
</dbReference>
<accession>A0AAV6QU63</accession>
<keyword evidence="10" id="KW-0393">Immunoglobulin domain</keyword>
<feature type="region of interest" description="Disordered" evidence="11">
    <location>
        <begin position="330"/>
        <end position="363"/>
    </location>
</feature>
<keyword evidence="12" id="KW-0472">Membrane</keyword>
<dbReference type="GO" id="GO:0006955">
    <property type="term" value="P:immune response"/>
    <property type="evidence" value="ECO:0007669"/>
    <property type="project" value="InterPro"/>
</dbReference>
<evidence type="ECO:0000256" key="6">
    <source>
        <dbReference type="ARBA" id="ARBA00022454"/>
    </source>
</evidence>
<comment type="similarity">
    <text evidence="4">Belongs to the MHC class II family.</text>
</comment>
<keyword evidence="15" id="KW-1185">Reference proteome</keyword>
<evidence type="ECO:0000256" key="5">
    <source>
        <dbReference type="ARBA" id="ARBA00016175"/>
    </source>
</evidence>
<dbReference type="Proteomes" id="UP000693946">
    <property type="component" value="Linkage Group LG3"/>
</dbReference>
<dbReference type="SMART" id="SM00407">
    <property type="entry name" value="IGc1"/>
    <property type="match status" value="1"/>
</dbReference>
<evidence type="ECO:0000256" key="4">
    <source>
        <dbReference type="ARBA" id="ARBA00007394"/>
    </source>
</evidence>
<dbReference type="SMART" id="SM00920">
    <property type="entry name" value="MHC_II_alpha"/>
    <property type="match status" value="1"/>
</dbReference>
<feature type="domain" description="Ig-like" evidence="13">
    <location>
        <begin position="1330"/>
        <end position="1420"/>
    </location>
</feature>
<dbReference type="InterPro" id="IPR029156">
    <property type="entry name" value="CTC1"/>
</dbReference>
<dbReference type="GO" id="GO:1990879">
    <property type="term" value="C:CST complex"/>
    <property type="evidence" value="ECO:0007669"/>
    <property type="project" value="TreeGrafter"/>
</dbReference>
<keyword evidence="12" id="KW-1133">Transmembrane helix</keyword>
<protein>
    <recommendedName>
        <fullName evidence="5">CST complex subunit CTC1</fullName>
    </recommendedName>
</protein>
<dbReference type="Pfam" id="PF00993">
    <property type="entry name" value="MHC_II_alpha"/>
    <property type="match status" value="1"/>
</dbReference>
<keyword evidence="6" id="KW-0158">Chromosome</keyword>
<evidence type="ECO:0000313" key="15">
    <source>
        <dbReference type="Proteomes" id="UP000693946"/>
    </source>
</evidence>
<evidence type="ECO:0000259" key="13">
    <source>
        <dbReference type="PROSITE" id="PS50835"/>
    </source>
</evidence>
<evidence type="ECO:0000256" key="7">
    <source>
        <dbReference type="ARBA" id="ARBA00022895"/>
    </source>
</evidence>
<comment type="caution">
    <text evidence="14">The sequence shown here is derived from an EMBL/GenBank/DDBJ whole genome shotgun (WGS) entry which is preliminary data.</text>
</comment>
<keyword evidence="7" id="KW-0779">Telomere</keyword>
<dbReference type="PROSITE" id="PS50835">
    <property type="entry name" value="IG_LIKE"/>
    <property type="match status" value="1"/>
</dbReference>
<organism evidence="14 15">
    <name type="scientific">Solea senegalensis</name>
    <name type="common">Senegalese sole</name>
    <dbReference type="NCBI Taxonomy" id="28829"/>
    <lineage>
        <taxon>Eukaryota</taxon>
        <taxon>Metazoa</taxon>
        <taxon>Chordata</taxon>
        <taxon>Craniata</taxon>
        <taxon>Vertebrata</taxon>
        <taxon>Euteleostomi</taxon>
        <taxon>Actinopterygii</taxon>
        <taxon>Neopterygii</taxon>
        <taxon>Teleostei</taxon>
        <taxon>Neoteleostei</taxon>
        <taxon>Acanthomorphata</taxon>
        <taxon>Carangaria</taxon>
        <taxon>Pleuronectiformes</taxon>
        <taxon>Pleuronectoidei</taxon>
        <taxon>Soleidae</taxon>
        <taxon>Solea</taxon>
    </lineage>
</organism>
<dbReference type="GO" id="GO:0045740">
    <property type="term" value="P:positive regulation of DNA replication"/>
    <property type="evidence" value="ECO:0007669"/>
    <property type="project" value="TreeGrafter"/>
</dbReference>
<dbReference type="Pfam" id="PF07654">
    <property type="entry name" value="C1-set"/>
    <property type="match status" value="1"/>
</dbReference>
<dbReference type="InterPro" id="IPR042617">
    <property type="entry name" value="CTC1-like"/>
</dbReference>
<dbReference type="GO" id="GO:0042613">
    <property type="term" value="C:MHC class II protein complex"/>
    <property type="evidence" value="ECO:0007669"/>
    <property type="project" value="InterPro"/>
</dbReference>
<proteinExistence type="inferred from homology"/>
<evidence type="ECO:0000256" key="1">
    <source>
        <dbReference type="ARBA" id="ARBA00004123"/>
    </source>
</evidence>
<dbReference type="PROSITE" id="PS00290">
    <property type="entry name" value="IG_MHC"/>
    <property type="match status" value="1"/>
</dbReference>
<keyword evidence="12" id="KW-0812">Transmembrane</keyword>
<dbReference type="EMBL" id="JAGKHQ010000015">
    <property type="protein sequence ID" value="KAG7495804.1"/>
    <property type="molecule type" value="Genomic_DNA"/>
</dbReference>
<comment type="subcellular location">
    <subcellularLocation>
        <location evidence="2">Chromosome</location>
        <location evidence="2">Telomere</location>
    </subcellularLocation>
    <subcellularLocation>
        <location evidence="1">Nucleus</location>
    </subcellularLocation>
</comment>
<dbReference type="InterPro" id="IPR003597">
    <property type="entry name" value="Ig_C1-set"/>
</dbReference>
<evidence type="ECO:0000256" key="9">
    <source>
        <dbReference type="ARBA" id="ARBA00023242"/>
    </source>
</evidence>
<dbReference type="Pfam" id="PF15489">
    <property type="entry name" value="CTC1"/>
    <property type="match status" value="1"/>
</dbReference>
<dbReference type="PANTHER" id="PTHR14865">
    <property type="entry name" value="CST COMPLEX SUBUNIT CTC1"/>
    <property type="match status" value="1"/>
</dbReference>
<name>A0AAV6QU63_SOLSE</name>
<keyword evidence="9" id="KW-0539">Nucleus</keyword>
<keyword evidence="8" id="KW-0238">DNA-binding</keyword>
<evidence type="ECO:0000256" key="12">
    <source>
        <dbReference type="SAM" id="Phobius"/>
    </source>
</evidence>
<gene>
    <name evidence="14" type="ORF">JOB18_005744</name>
</gene>
<feature type="compositionally biased region" description="Basic and acidic residues" evidence="11">
    <location>
        <begin position="740"/>
        <end position="757"/>
    </location>
</feature>
<evidence type="ECO:0000256" key="11">
    <source>
        <dbReference type="SAM" id="MobiDB-lite"/>
    </source>
</evidence>
<dbReference type="GO" id="GO:0042162">
    <property type="term" value="F:telomeric DNA binding"/>
    <property type="evidence" value="ECO:0007669"/>
    <property type="project" value="TreeGrafter"/>
</dbReference>
<evidence type="ECO:0000313" key="14">
    <source>
        <dbReference type="EMBL" id="KAG7495804.1"/>
    </source>
</evidence>
<evidence type="ECO:0000256" key="8">
    <source>
        <dbReference type="ARBA" id="ARBA00023125"/>
    </source>
</evidence>